<dbReference type="SUPFAM" id="SSF81383">
    <property type="entry name" value="F-box domain"/>
    <property type="match status" value="1"/>
</dbReference>
<dbReference type="NCBIfam" id="TIGR01640">
    <property type="entry name" value="F_box_assoc_1"/>
    <property type="match status" value="1"/>
</dbReference>
<accession>A0AAV9MG37</accession>
<gene>
    <name evidence="3" type="ORF">R3W88_000626</name>
</gene>
<proteinExistence type="predicted"/>
<dbReference type="Pfam" id="PF00646">
    <property type="entry name" value="F-box"/>
    <property type="match status" value="1"/>
</dbReference>
<organism evidence="3 4">
    <name type="scientific">Solanum pinnatisectum</name>
    <name type="common">tansyleaf nightshade</name>
    <dbReference type="NCBI Taxonomy" id="50273"/>
    <lineage>
        <taxon>Eukaryota</taxon>
        <taxon>Viridiplantae</taxon>
        <taxon>Streptophyta</taxon>
        <taxon>Embryophyta</taxon>
        <taxon>Tracheophyta</taxon>
        <taxon>Spermatophyta</taxon>
        <taxon>Magnoliopsida</taxon>
        <taxon>eudicotyledons</taxon>
        <taxon>Gunneridae</taxon>
        <taxon>Pentapetalae</taxon>
        <taxon>asterids</taxon>
        <taxon>lamiids</taxon>
        <taxon>Solanales</taxon>
        <taxon>Solanaceae</taxon>
        <taxon>Solanoideae</taxon>
        <taxon>Solaneae</taxon>
        <taxon>Solanum</taxon>
    </lineage>
</organism>
<reference evidence="3 4" key="1">
    <citation type="submission" date="2023-10" db="EMBL/GenBank/DDBJ databases">
        <title>Genome-Wide Identification Analysis in wild type Solanum Pinnatisectum Reveals Some Genes Defensing Phytophthora Infestans.</title>
        <authorList>
            <person name="Sun C."/>
        </authorList>
    </citation>
    <scope>NUCLEOTIDE SEQUENCE [LARGE SCALE GENOMIC DNA]</scope>
    <source>
        <strain evidence="3">LQN</strain>
        <tissue evidence="3">Leaf</tissue>
    </source>
</reference>
<dbReference type="Pfam" id="PF08268">
    <property type="entry name" value="FBA_3"/>
    <property type="match status" value="1"/>
</dbReference>
<dbReference type="InterPro" id="IPR036047">
    <property type="entry name" value="F-box-like_dom_sf"/>
</dbReference>
<feature type="domain" description="F-box" evidence="1">
    <location>
        <begin position="8"/>
        <end position="45"/>
    </location>
</feature>
<evidence type="ECO:0000313" key="4">
    <source>
        <dbReference type="Proteomes" id="UP001311915"/>
    </source>
</evidence>
<feature type="domain" description="F-box associated beta-propeller type 3" evidence="2">
    <location>
        <begin position="62"/>
        <end position="336"/>
    </location>
</feature>
<evidence type="ECO:0000313" key="3">
    <source>
        <dbReference type="EMBL" id="KAK4736929.1"/>
    </source>
</evidence>
<dbReference type="Proteomes" id="UP001311915">
    <property type="component" value="Unassembled WGS sequence"/>
</dbReference>
<dbReference type="InterPro" id="IPR017451">
    <property type="entry name" value="F-box-assoc_interact_dom"/>
</dbReference>
<evidence type="ECO:0000259" key="1">
    <source>
        <dbReference type="Pfam" id="PF00646"/>
    </source>
</evidence>
<name>A0AAV9MG37_9SOLN</name>
<comment type="caution">
    <text evidence="3">The sequence shown here is derived from an EMBL/GenBank/DDBJ whole genome shotgun (WGS) entry which is preliminary data.</text>
</comment>
<evidence type="ECO:0008006" key="5">
    <source>
        <dbReference type="Google" id="ProtNLM"/>
    </source>
</evidence>
<keyword evidence="4" id="KW-1185">Reference proteome</keyword>
<sequence>MNHKMNLLIPEEIMFEIFSWLPVKSLLRFKCSTKFCTSLVSEPDFVNIHTYRSMSRSDGTKFILREKWESIFFTAEQREDEKDSAPFLQIARYNYLYLHGLAYYSQLNCVNGLCCMWDSLSTRPAAIFNPSTREVRFLPNIDGEFSSSNYSLGFEPEEKKFKVFSRYKERHWVFTLGIDESWRENKNISFAIPYFKPSVCISGVIYQLINGAIAAIDIKSEKCETIALWNSSRESPNYYELIAVKGKLEVIDYRKWVGGYLDLWIFDQTPQRKWEKHIISVPSIWNAMKPGLSSIMARDGEIVFVVIFKSGGACLCYDVTRKSWRELKIMGLPKENYIKGIYSYAESLVSLE</sequence>
<dbReference type="InterPro" id="IPR001810">
    <property type="entry name" value="F-box_dom"/>
</dbReference>
<dbReference type="EMBL" id="JAWPEI010000001">
    <property type="protein sequence ID" value="KAK4736929.1"/>
    <property type="molecule type" value="Genomic_DNA"/>
</dbReference>
<evidence type="ECO:0000259" key="2">
    <source>
        <dbReference type="Pfam" id="PF08268"/>
    </source>
</evidence>
<dbReference type="PANTHER" id="PTHR31111:SF139">
    <property type="entry name" value="F-BOX ASSOCIATED DOMAIN-CONTAINING PROTEIN"/>
    <property type="match status" value="1"/>
</dbReference>
<dbReference type="InterPro" id="IPR013187">
    <property type="entry name" value="F-box-assoc_dom_typ3"/>
</dbReference>
<dbReference type="PANTHER" id="PTHR31111">
    <property type="entry name" value="BNAA05G37150D PROTEIN-RELATED"/>
    <property type="match status" value="1"/>
</dbReference>
<protein>
    <recommendedName>
        <fullName evidence="5">F-box domain-containing protein</fullName>
    </recommendedName>
</protein>
<dbReference type="AlphaFoldDB" id="A0AAV9MG37"/>